<comment type="caution">
    <text evidence="1">The sequence shown here is derived from an EMBL/GenBank/DDBJ whole genome shotgun (WGS) entry which is preliminary data.</text>
</comment>
<sequence length="115" mass="13581">MEFKLELDPSQDGGNQVLFEEQKSPIDDKSPELEILSKSRWKIGILKTPERAYIRQLDEELTEESQVQLRVSIQERRSNSKYVYAIYAEIKELTIFEQASENSDWEGHREINYDI</sequence>
<reference evidence="1 2" key="1">
    <citation type="submission" date="2024-01" db="EMBL/GenBank/DDBJ databases">
        <title>The complete chloroplast genome sequence of Lithospermum erythrorhizon: insights into the phylogenetic relationship among Boraginaceae species and the maternal lineages of purple gromwells.</title>
        <authorList>
            <person name="Okada T."/>
            <person name="Watanabe K."/>
        </authorList>
    </citation>
    <scope>NUCLEOTIDE SEQUENCE [LARGE SCALE GENOMIC DNA]</scope>
</reference>
<dbReference type="AlphaFoldDB" id="A0AAV3RA73"/>
<accession>A0AAV3RA73</accession>
<evidence type="ECO:0000313" key="1">
    <source>
        <dbReference type="EMBL" id="GAA0172168.1"/>
    </source>
</evidence>
<name>A0AAV3RA73_LITER</name>
<proteinExistence type="predicted"/>
<dbReference type="Proteomes" id="UP001454036">
    <property type="component" value="Unassembled WGS sequence"/>
</dbReference>
<dbReference type="EMBL" id="BAABME010007990">
    <property type="protein sequence ID" value="GAA0172168.1"/>
    <property type="molecule type" value="Genomic_DNA"/>
</dbReference>
<keyword evidence="2" id="KW-1185">Reference proteome</keyword>
<protein>
    <submittedName>
        <fullName evidence="1">Uncharacterized protein</fullName>
    </submittedName>
</protein>
<organism evidence="1 2">
    <name type="scientific">Lithospermum erythrorhizon</name>
    <name type="common">Purple gromwell</name>
    <name type="synonym">Lithospermum officinale var. erythrorhizon</name>
    <dbReference type="NCBI Taxonomy" id="34254"/>
    <lineage>
        <taxon>Eukaryota</taxon>
        <taxon>Viridiplantae</taxon>
        <taxon>Streptophyta</taxon>
        <taxon>Embryophyta</taxon>
        <taxon>Tracheophyta</taxon>
        <taxon>Spermatophyta</taxon>
        <taxon>Magnoliopsida</taxon>
        <taxon>eudicotyledons</taxon>
        <taxon>Gunneridae</taxon>
        <taxon>Pentapetalae</taxon>
        <taxon>asterids</taxon>
        <taxon>lamiids</taxon>
        <taxon>Boraginales</taxon>
        <taxon>Boraginaceae</taxon>
        <taxon>Boraginoideae</taxon>
        <taxon>Lithospermeae</taxon>
        <taxon>Lithospermum</taxon>
    </lineage>
</organism>
<gene>
    <name evidence="1" type="ORF">LIER_26047</name>
</gene>
<evidence type="ECO:0000313" key="2">
    <source>
        <dbReference type="Proteomes" id="UP001454036"/>
    </source>
</evidence>